<comment type="caution">
    <text evidence="2">The sequence shown here is derived from an EMBL/GenBank/DDBJ whole genome shotgun (WGS) entry which is preliminary data.</text>
</comment>
<organism evidence="2 3">
    <name type="scientific">Planoprotostelium fungivorum</name>
    <dbReference type="NCBI Taxonomy" id="1890364"/>
    <lineage>
        <taxon>Eukaryota</taxon>
        <taxon>Amoebozoa</taxon>
        <taxon>Evosea</taxon>
        <taxon>Variosea</taxon>
        <taxon>Cavosteliida</taxon>
        <taxon>Cavosteliaceae</taxon>
        <taxon>Planoprotostelium</taxon>
    </lineage>
</organism>
<feature type="region of interest" description="Disordered" evidence="1">
    <location>
        <begin position="57"/>
        <end position="92"/>
    </location>
</feature>
<proteinExistence type="predicted"/>
<dbReference type="EMBL" id="MDYQ01000237">
    <property type="protein sequence ID" value="PRP78182.1"/>
    <property type="molecule type" value="Genomic_DNA"/>
</dbReference>
<gene>
    <name evidence="2" type="ORF">PROFUN_11312</name>
</gene>
<name>A0A2P6N2M7_9EUKA</name>
<dbReference type="InterPro" id="IPR014729">
    <property type="entry name" value="Rossmann-like_a/b/a_fold"/>
</dbReference>
<keyword evidence="3" id="KW-1185">Reference proteome</keyword>
<evidence type="ECO:0000313" key="3">
    <source>
        <dbReference type="Proteomes" id="UP000241769"/>
    </source>
</evidence>
<dbReference type="Proteomes" id="UP000241769">
    <property type="component" value="Unassembled WGS sequence"/>
</dbReference>
<dbReference type="InParanoid" id="A0A2P6N2M7"/>
<protein>
    <submittedName>
        <fullName evidence="2">Uncharacterized protein</fullName>
    </submittedName>
</protein>
<dbReference type="AlphaFoldDB" id="A0A2P6N2M7"/>
<dbReference type="Gene3D" id="3.40.50.620">
    <property type="entry name" value="HUPs"/>
    <property type="match status" value="1"/>
</dbReference>
<feature type="compositionally biased region" description="Basic and acidic residues" evidence="1">
    <location>
        <begin position="71"/>
        <end position="84"/>
    </location>
</feature>
<dbReference type="InterPro" id="IPR020100">
    <property type="entry name" value="Glc-repressible_Grg1"/>
</dbReference>
<dbReference type="Pfam" id="PF11034">
    <property type="entry name" value="Grg1"/>
    <property type="match status" value="1"/>
</dbReference>
<sequence length="437" mass="48605">MDYKHAKATVDYADNKLRQDVDHVSASSNSEIAKDRFLPTSTRTKGGLNAAVDKVSEGVHAEPQGPLHIPKRAEPRGTNREKGGRNKATHPHRERIMTSIFHKHVSGPVTRSLDMMPHVKYEQISVSDVADCVTLQEAESLIKHNWQTLLHEFQHMQPEQLHNTIEQAHRDIKINCLRKGDGLVEPASIITHNLDNLTSSPTPTSPKLGFFKTSPKMEAPSSPGFMRGSLKRNSTSGISPLLTNSNSPPITDLIDFVDHTQMEENKKQMTEKSPLQNVIMILADGSGEADKALEAACKMVVNPLQEHVIILVPWNSRLPAGIMNAISANSFKYHISNNNCNVLLKSLLWEQARNIAKRYERVLNEMRPELDYSVLIAAGEATDTVVTIGEKYAVSYIVVGRSLENQQERKITPYFGSESFVHSLQKALGSKCVVMVV</sequence>
<accession>A0A2P6N2M7</accession>
<evidence type="ECO:0000313" key="2">
    <source>
        <dbReference type="EMBL" id="PRP78182.1"/>
    </source>
</evidence>
<reference evidence="2 3" key="1">
    <citation type="journal article" date="2018" name="Genome Biol. Evol.">
        <title>Multiple Roots of Fruiting Body Formation in Amoebozoa.</title>
        <authorList>
            <person name="Hillmann F."/>
            <person name="Forbes G."/>
            <person name="Novohradska S."/>
            <person name="Ferling I."/>
            <person name="Riege K."/>
            <person name="Groth M."/>
            <person name="Westermann M."/>
            <person name="Marz M."/>
            <person name="Spaller T."/>
            <person name="Winckler T."/>
            <person name="Schaap P."/>
            <person name="Glockner G."/>
        </authorList>
    </citation>
    <scope>NUCLEOTIDE SEQUENCE [LARGE SCALE GENOMIC DNA]</scope>
    <source>
        <strain evidence="2 3">Jena</strain>
    </source>
</reference>
<evidence type="ECO:0000256" key="1">
    <source>
        <dbReference type="SAM" id="MobiDB-lite"/>
    </source>
</evidence>